<feature type="disulfide bond" evidence="1">
    <location>
        <begin position="205"/>
        <end position="214"/>
    </location>
</feature>
<dbReference type="InterPro" id="IPR000742">
    <property type="entry name" value="EGF"/>
</dbReference>
<dbReference type="Gene3D" id="2.60.120.260">
    <property type="entry name" value="Galactose-binding domain-like"/>
    <property type="match status" value="1"/>
</dbReference>
<dbReference type="Pfam" id="PF23106">
    <property type="entry name" value="EGF_Teneurin"/>
    <property type="match status" value="1"/>
</dbReference>
<evidence type="ECO:0000256" key="4">
    <source>
        <dbReference type="SAM" id="SignalP"/>
    </source>
</evidence>
<evidence type="ECO:0000256" key="1">
    <source>
        <dbReference type="PROSITE-ProRule" id="PRU00076"/>
    </source>
</evidence>
<comment type="caution">
    <text evidence="1">Lacks conserved residue(s) required for the propagation of feature annotation.</text>
</comment>
<feature type="transmembrane region" description="Helical" evidence="3">
    <location>
        <begin position="329"/>
        <end position="350"/>
    </location>
</feature>
<dbReference type="PROSITE" id="PS00022">
    <property type="entry name" value="EGF_1"/>
    <property type="match status" value="1"/>
</dbReference>
<name>A0A6U4IV23_9STRA</name>
<reference evidence="6" key="1">
    <citation type="submission" date="2021-01" db="EMBL/GenBank/DDBJ databases">
        <authorList>
            <person name="Corre E."/>
            <person name="Pelletier E."/>
            <person name="Niang G."/>
            <person name="Scheremetjew M."/>
            <person name="Finn R."/>
            <person name="Kale V."/>
            <person name="Holt S."/>
            <person name="Cochrane G."/>
            <person name="Meng A."/>
            <person name="Brown T."/>
            <person name="Cohen L."/>
        </authorList>
    </citation>
    <scope>NUCLEOTIDE SEQUENCE</scope>
    <source>
        <strain evidence="6">CCMP2877</strain>
    </source>
</reference>
<evidence type="ECO:0000259" key="5">
    <source>
        <dbReference type="PROSITE" id="PS50026"/>
    </source>
</evidence>
<accession>A0A6U4IV23</accession>
<feature type="signal peptide" evidence="4">
    <location>
        <begin position="1"/>
        <end position="26"/>
    </location>
</feature>
<feature type="disulfide bond" evidence="1">
    <location>
        <begin position="180"/>
        <end position="190"/>
    </location>
</feature>
<proteinExistence type="predicted"/>
<feature type="chain" id="PRO_5035585611" description="EGF-like domain-containing protein" evidence="4">
    <location>
        <begin position="27"/>
        <end position="584"/>
    </location>
</feature>
<feature type="domain" description="EGF-like" evidence="5">
    <location>
        <begin position="176"/>
        <end position="215"/>
    </location>
</feature>
<feature type="region of interest" description="Disordered" evidence="2">
    <location>
        <begin position="560"/>
        <end position="584"/>
    </location>
</feature>
<sequence length="584" mass="63442">MIYPRPAMLLGAAALWALALINPASAECEGTGYEVGDPAPACWDGSSRICCPEGLSLTWTNDYPELSRTGTEHVAAYHATVPDAGVDYNNGNQIPHTNLHACADFVGFCTPMIANDGSAATHSETQVGNFTGDGADIDVSLQLPEGAYTIIAHVRMYVNGSRVDAAIATFSRTVWPEISCPNDCSDQGTCVERVPADRNSGVCECTEGWEGEDCSQSKEDELSPEFMLIAFGGSVAFFFIVAGLFFVYARKFVKGAINSKLENEVFITSLVTLAKASISIASTALNVAACIQLATGKRTIQVKEPLRPQSRNTNETLPLPLPDRKTDTLVRLLAITLAGYDVLGFIFAAVQKQRMLGAMQKNLKKIHDVAASTDMTETSQYDRMIPRSHTGRVTQMVKSMDVTKPAEALRLQAVMLQHGIYDLMWDASYSAIRGFPTVFLYVDVVFAHESALSRLFVMSFASLCAFLGSRLSAILVLNERRASLRSVQEILSMQDIATALVEKGECDSLLSPQKATFYIKRSQTMDMQQLSDGTIKRYMTQLLQLTAEGVRQRVVGANRSCKDKVPPPTPPPGVVLANSGAEKV</sequence>
<dbReference type="PROSITE" id="PS50026">
    <property type="entry name" value="EGF_3"/>
    <property type="match status" value="1"/>
</dbReference>
<evidence type="ECO:0000256" key="3">
    <source>
        <dbReference type="SAM" id="Phobius"/>
    </source>
</evidence>
<keyword evidence="4" id="KW-0732">Signal</keyword>
<gene>
    <name evidence="6" type="ORF">PPAR1163_LOCUS22248</name>
    <name evidence="7" type="ORF">PPAR1163_LOCUS22252</name>
</gene>
<keyword evidence="3" id="KW-1133">Transmembrane helix</keyword>
<keyword evidence="3" id="KW-0812">Transmembrane</keyword>
<dbReference type="AlphaFoldDB" id="A0A6U4IV23"/>
<evidence type="ECO:0000313" key="7">
    <source>
        <dbReference type="EMBL" id="CAD9263867.1"/>
    </source>
</evidence>
<keyword evidence="1" id="KW-0245">EGF-like domain</keyword>
<dbReference type="EMBL" id="HBGJ01035117">
    <property type="protein sequence ID" value="CAD9263867.1"/>
    <property type="molecule type" value="Transcribed_RNA"/>
</dbReference>
<dbReference type="SUPFAM" id="SSF57196">
    <property type="entry name" value="EGF/Laminin"/>
    <property type="match status" value="1"/>
</dbReference>
<evidence type="ECO:0000256" key="2">
    <source>
        <dbReference type="SAM" id="MobiDB-lite"/>
    </source>
</evidence>
<evidence type="ECO:0000313" key="6">
    <source>
        <dbReference type="EMBL" id="CAD9263863.1"/>
    </source>
</evidence>
<feature type="transmembrane region" description="Helical" evidence="3">
    <location>
        <begin position="226"/>
        <end position="249"/>
    </location>
</feature>
<dbReference type="PROSITE" id="PS01186">
    <property type="entry name" value="EGF_2"/>
    <property type="match status" value="1"/>
</dbReference>
<organism evidence="6">
    <name type="scientific">Phaeomonas parva</name>
    <dbReference type="NCBI Taxonomy" id="124430"/>
    <lineage>
        <taxon>Eukaryota</taxon>
        <taxon>Sar</taxon>
        <taxon>Stramenopiles</taxon>
        <taxon>Ochrophyta</taxon>
        <taxon>Pinguiophyceae</taxon>
        <taxon>Pinguiochrysidales</taxon>
        <taxon>Pinguiochrysidaceae</taxon>
        <taxon>Phaeomonas</taxon>
    </lineage>
</organism>
<keyword evidence="3" id="KW-0472">Membrane</keyword>
<dbReference type="EMBL" id="HBGJ01035111">
    <property type="protein sequence ID" value="CAD9263863.1"/>
    <property type="molecule type" value="Transcribed_RNA"/>
</dbReference>
<keyword evidence="1" id="KW-1015">Disulfide bond</keyword>
<protein>
    <recommendedName>
        <fullName evidence="5">EGF-like domain-containing protein</fullName>
    </recommendedName>
</protein>